<dbReference type="InterPro" id="IPR015590">
    <property type="entry name" value="Aldehyde_DH_dom"/>
</dbReference>
<organism evidence="5 6">
    <name type="scientific">Christiangramia antarctica</name>
    <dbReference type="NCBI Taxonomy" id="2058158"/>
    <lineage>
        <taxon>Bacteria</taxon>
        <taxon>Pseudomonadati</taxon>
        <taxon>Bacteroidota</taxon>
        <taxon>Flavobacteriia</taxon>
        <taxon>Flavobacteriales</taxon>
        <taxon>Flavobacteriaceae</taxon>
        <taxon>Christiangramia</taxon>
    </lineage>
</organism>
<dbReference type="Proteomes" id="UP001597438">
    <property type="component" value="Unassembled WGS sequence"/>
</dbReference>
<dbReference type="InterPro" id="IPR044148">
    <property type="entry name" value="ALDH_GabD1-like"/>
</dbReference>
<feature type="domain" description="Aldehyde dehydrogenase" evidence="4">
    <location>
        <begin position="4"/>
        <end position="448"/>
    </location>
</feature>
<evidence type="ECO:0000256" key="3">
    <source>
        <dbReference type="ARBA" id="ARBA00023002"/>
    </source>
</evidence>
<accession>A0ABW5X1P1</accession>
<protein>
    <submittedName>
        <fullName evidence="5">NAD-dependent succinate-semialdehyde dehydrogenase</fullName>
    </submittedName>
</protein>
<evidence type="ECO:0000256" key="2">
    <source>
        <dbReference type="ARBA" id="ARBA00022857"/>
    </source>
</evidence>
<comment type="caution">
    <text evidence="5">The sequence shown here is derived from an EMBL/GenBank/DDBJ whole genome shotgun (WGS) entry which is preliminary data.</text>
</comment>
<dbReference type="RefSeq" id="WP_251740330.1">
    <property type="nucleotide sequence ID" value="NZ_JBHUOJ010000007.1"/>
</dbReference>
<dbReference type="PANTHER" id="PTHR43217:SF1">
    <property type="entry name" value="SUCCINATE SEMIALDEHYDE DEHYDROGENASE [NAD(P)+] SAD"/>
    <property type="match status" value="1"/>
</dbReference>
<dbReference type="SUPFAM" id="SSF53720">
    <property type="entry name" value="ALDH-like"/>
    <property type="match status" value="1"/>
</dbReference>
<name>A0ABW5X1P1_9FLAO</name>
<dbReference type="Pfam" id="PF00171">
    <property type="entry name" value="Aldedh"/>
    <property type="match status" value="1"/>
</dbReference>
<evidence type="ECO:0000313" key="5">
    <source>
        <dbReference type="EMBL" id="MFD2832279.1"/>
    </source>
</evidence>
<proteinExistence type="inferred from homology"/>
<comment type="similarity">
    <text evidence="1">Belongs to the aldehyde dehydrogenase family.</text>
</comment>
<evidence type="ECO:0000259" key="4">
    <source>
        <dbReference type="Pfam" id="PF00171"/>
    </source>
</evidence>
<dbReference type="CDD" id="cd07100">
    <property type="entry name" value="ALDH_SSADH1_GabD1"/>
    <property type="match status" value="1"/>
</dbReference>
<sequence length="454" mass="49930">MEFYSVNPYNGEQVGKYQAITSDELDEKLNKSQEAFKSWSRKPLSYRTGLIKKAGQVLRDNVEEYAQMITSEMGKPISESRAEVNKCAWVCDYYAENAEAFLAPKEVKTDASQSFVRHDPIGTVYAIMPWNFPFWQVFRFAAPTLTAGNTGLLKHAPNVFGCAKQIEEVFTKAGFPEGVFQNLIVHHDQTEKIIAHDAVKAITLTGSEMAGSAVAQIAGKYIKKSLLELGGNNSFIVLEDADVDQAVKTAVSARMLNCGQSCIAAKRFILLESIHDEFVSKFTEAVSKLKSGDTKDDATQVGPLARKDLADQLNRQVKDSISQGATLLIGGNQNNCFHEPTILGNVRPGMTAFDEETFGPLAAIIKAKDVDEAFALSENSKYGLGVSIFTKDTAKAVKYASWVTDGAYFVNELVKSDPRLPFGGNKRSGYGRELAKDGMMEFVNKKVVYVKAEN</sequence>
<dbReference type="InterPro" id="IPR047110">
    <property type="entry name" value="GABD/Sad-like"/>
</dbReference>
<dbReference type="PANTHER" id="PTHR43217">
    <property type="entry name" value="SUCCINATE SEMIALDEHYDE DEHYDROGENASE [NAD(P)+] SAD"/>
    <property type="match status" value="1"/>
</dbReference>
<dbReference type="InterPro" id="IPR016161">
    <property type="entry name" value="Ald_DH/histidinol_DH"/>
</dbReference>
<keyword evidence="6" id="KW-1185">Reference proteome</keyword>
<dbReference type="InterPro" id="IPR016162">
    <property type="entry name" value="Ald_DH_N"/>
</dbReference>
<dbReference type="EMBL" id="JBHUOJ010000007">
    <property type="protein sequence ID" value="MFD2832279.1"/>
    <property type="molecule type" value="Genomic_DNA"/>
</dbReference>
<dbReference type="InterPro" id="IPR016163">
    <property type="entry name" value="Ald_DH_C"/>
</dbReference>
<keyword evidence="2" id="KW-0521">NADP</keyword>
<reference evidence="6" key="1">
    <citation type="journal article" date="2019" name="Int. J. Syst. Evol. Microbiol.">
        <title>The Global Catalogue of Microorganisms (GCM) 10K type strain sequencing project: providing services to taxonomists for standard genome sequencing and annotation.</title>
        <authorList>
            <consortium name="The Broad Institute Genomics Platform"/>
            <consortium name="The Broad Institute Genome Sequencing Center for Infectious Disease"/>
            <person name="Wu L."/>
            <person name="Ma J."/>
        </authorList>
    </citation>
    <scope>NUCLEOTIDE SEQUENCE [LARGE SCALE GENOMIC DNA]</scope>
    <source>
        <strain evidence="6">KCTC 52925</strain>
    </source>
</reference>
<evidence type="ECO:0000313" key="6">
    <source>
        <dbReference type="Proteomes" id="UP001597438"/>
    </source>
</evidence>
<dbReference type="Gene3D" id="3.40.605.10">
    <property type="entry name" value="Aldehyde Dehydrogenase, Chain A, domain 1"/>
    <property type="match status" value="1"/>
</dbReference>
<evidence type="ECO:0000256" key="1">
    <source>
        <dbReference type="ARBA" id="ARBA00009986"/>
    </source>
</evidence>
<gene>
    <name evidence="5" type="ORF">ACFSYS_03210</name>
</gene>
<dbReference type="Gene3D" id="3.40.309.10">
    <property type="entry name" value="Aldehyde Dehydrogenase, Chain A, domain 2"/>
    <property type="match status" value="1"/>
</dbReference>
<keyword evidence="3" id="KW-0560">Oxidoreductase</keyword>